<dbReference type="Proteomes" id="UP000826195">
    <property type="component" value="Unassembled WGS sequence"/>
</dbReference>
<name>A0AAV7I8Y2_COTGL</name>
<evidence type="ECO:0000313" key="3">
    <source>
        <dbReference type="EMBL" id="KAH0546586.1"/>
    </source>
</evidence>
<accession>A0AAV7I8Y2</accession>
<dbReference type="PROSITE" id="PS50157">
    <property type="entry name" value="ZINC_FINGER_C2H2_2"/>
    <property type="match status" value="1"/>
</dbReference>
<dbReference type="GO" id="GO:0008270">
    <property type="term" value="F:zinc ion binding"/>
    <property type="evidence" value="ECO:0007669"/>
    <property type="project" value="UniProtKB-KW"/>
</dbReference>
<keyword evidence="4" id="KW-1185">Reference proteome</keyword>
<organism evidence="3 4">
    <name type="scientific">Cotesia glomerata</name>
    <name type="common">Lepidopteran parasitic wasp</name>
    <name type="synonym">Apanteles glomeratus</name>
    <dbReference type="NCBI Taxonomy" id="32391"/>
    <lineage>
        <taxon>Eukaryota</taxon>
        <taxon>Metazoa</taxon>
        <taxon>Ecdysozoa</taxon>
        <taxon>Arthropoda</taxon>
        <taxon>Hexapoda</taxon>
        <taxon>Insecta</taxon>
        <taxon>Pterygota</taxon>
        <taxon>Neoptera</taxon>
        <taxon>Endopterygota</taxon>
        <taxon>Hymenoptera</taxon>
        <taxon>Apocrita</taxon>
        <taxon>Ichneumonoidea</taxon>
        <taxon>Braconidae</taxon>
        <taxon>Microgastrinae</taxon>
        <taxon>Cotesia</taxon>
    </lineage>
</organism>
<reference evidence="3 4" key="1">
    <citation type="journal article" date="2021" name="J. Hered.">
        <title>A chromosome-level genome assembly of the parasitoid wasp, Cotesia glomerata (Hymenoptera: Braconidae).</title>
        <authorList>
            <person name="Pinto B.J."/>
            <person name="Weis J.J."/>
            <person name="Gamble T."/>
            <person name="Ode P.J."/>
            <person name="Paul R."/>
            <person name="Zaspel J.M."/>
        </authorList>
    </citation>
    <scope>NUCLEOTIDE SEQUENCE [LARGE SCALE GENOMIC DNA]</scope>
    <source>
        <strain evidence="3">CgM1</strain>
    </source>
</reference>
<dbReference type="AlphaFoldDB" id="A0AAV7I8Y2"/>
<proteinExistence type="predicted"/>
<dbReference type="PROSITE" id="PS00028">
    <property type="entry name" value="ZINC_FINGER_C2H2_1"/>
    <property type="match status" value="1"/>
</dbReference>
<dbReference type="EMBL" id="JAHXZJ010002237">
    <property type="protein sequence ID" value="KAH0546586.1"/>
    <property type="molecule type" value="Genomic_DNA"/>
</dbReference>
<comment type="caution">
    <text evidence="3">The sequence shown here is derived from an EMBL/GenBank/DDBJ whole genome shotgun (WGS) entry which is preliminary data.</text>
</comment>
<evidence type="ECO:0000313" key="4">
    <source>
        <dbReference type="Proteomes" id="UP000826195"/>
    </source>
</evidence>
<keyword evidence="1" id="KW-0863">Zinc-finger</keyword>
<evidence type="ECO:0000256" key="1">
    <source>
        <dbReference type="PROSITE-ProRule" id="PRU00042"/>
    </source>
</evidence>
<dbReference type="InterPro" id="IPR013087">
    <property type="entry name" value="Znf_C2H2_type"/>
</dbReference>
<protein>
    <recommendedName>
        <fullName evidence="2">C2H2-type domain-containing protein</fullName>
    </recommendedName>
</protein>
<evidence type="ECO:0000259" key="2">
    <source>
        <dbReference type="PROSITE" id="PS50157"/>
    </source>
</evidence>
<sequence>MEKSSNEPIDLNVFKCNECSSRFRHKCFLIEHQIIMHSENTETKNEATTLDFKRSEKRKEENQKVYKSTLCEYRNKKKFRVKEHIKTVHLEENRYECCGQTFIHNVDFHRHCVITHNDRKAAFHLRGCYHAKKEPTDSLNSKLIDEDEKQALEKKSSLSNCENFISTSDLLSWVKIEQPLNIIVFSTSTSKPMLSGMDNTIDQEEPMDLSIVTID</sequence>
<keyword evidence="1" id="KW-0479">Metal-binding</keyword>
<gene>
    <name evidence="3" type="ORF">KQX54_011800</name>
</gene>
<keyword evidence="1" id="KW-0862">Zinc</keyword>
<feature type="domain" description="C2H2-type" evidence="2">
    <location>
        <begin position="14"/>
        <end position="42"/>
    </location>
</feature>